<gene>
    <name evidence="2" type="ORF">Z968_02725</name>
</gene>
<evidence type="ECO:0000313" key="2">
    <source>
        <dbReference type="EMBL" id="KGM97638.1"/>
    </source>
</evidence>
<dbReference type="OrthoDB" id="1955097at2"/>
<reference evidence="2 3" key="1">
    <citation type="submission" date="2014-01" db="EMBL/GenBank/DDBJ databases">
        <title>Plasmidome dynamics in the species complex Clostridium novyi sensu lato converts strains of independent lineages into distinctly different pathogens.</title>
        <authorList>
            <person name="Skarin H."/>
            <person name="Segerman B."/>
        </authorList>
    </citation>
    <scope>NUCLEOTIDE SEQUENCE [LARGE SCALE GENOMIC DNA]</scope>
    <source>
        <strain evidence="2 3">4552</strain>
    </source>
</reference>
<feature type="transmembrane region" description="Helical" evidence="1">
    <location>
        <begin position="153"/>
        <end position="173"/>
    </location>
</feature>
<sequence>MNFLGKIYCHINNFSILSNITVFLLGVSIVTLAGVYFFHMFFKKNLYERNINVAGVLVRVILFIAFSVEIYHQVKINSLIEGYFSKEGLIEQLINFLSWGYIFTVGIFYMFTINVDRYKGFFYTFDIVMLSVPIVQGIAVMIIGLFTREFAPFYYYISILLYAGLLYVFFKVYWLRNKKWYVITIFISIILIGISMTMKEWGVTRPISVFIFLSTVYEILRIKILHKSKLKKYINYILTSMAIILVLFCSSYINLWDVILKNYTYDKDVSTYRNSTMYNSLENAENLARKAVNDYTSKVVLVAGNQQDFYNGYFFQISNYDVREDDSYPRILNVTRRYKEDLRGRRKKEQVKDVKLSRKDIIKRSIEYIQSIGYTYDPKLVDMRFKEETSELVGSLYKVEFYNKYTDGTIEEETNFHKPCCWIYWRKDGTLEDFSDYGILNLKDMKEVTISYKDIESKVQNWYQKMNKKVPAYVIEDISDWYLFSKVEVCVRCKNDNNKKDELVIDGITGEVQRFTTNIGEDNCELVYNKQENEYAKDIYDFNVKDMNISKEKAVKLVLRRYKYFGVYNERVKAFQIAYKNGETKFKWMVRIIPYGTREHHIYFVDPITGDIHPLDNYKAGVKNEYKK</sequence>
<feature type="transmembrane region" description="Helical" evidence="1">
    <location>
        <begin position="180"/>
        <end position="197"/>
    </location>
</feature>
<feature type="transmembrane region" description="Helical" evidence="1">
    <location>
        <begin position="203"/>
        <end position="221"/>
    </location>
</feature>
<keyword evidence="1" id="KW-0472">Membrane</keyword>
<feature type="transmembrane region" description="Helical" evidence="1">
    <location>
        <begin position="20"/>
        <end position="39"/>
    </location>
</feature>
<organism evidence="2 3">
    <name type="scientific">Clostridium novyi A str. 4552</name>
    <dbReference type="NCBI Taxonomy" id="1444289"/>
    <lineage>
        <taxon>Bacteria</taxon>
        <taxon>Bacillati</taxon>
        <taxon>Bacillota</taxon>
        <taxon>Clostridia</taxon>
        <taxon>Eubacteriales</taxon>
        <taxon>Clostridiaceae</taxon>
        <taxon>Clostridium</taxon>
    </lineage>
</organism>
<protein>
    <submittedName>
        <fullName evidence="2">Uncharacterized protein</fullName>
    </submittedName>
</protein>
<feature type="transmembrane region" description="Helical" evidence="1">
    <location>
        <begin position="51"/>
        <end position="72"/>
    </location>
</feature>
<evidence type="ECO:0000256" key="1">
    <source>
        <dbReference type="SAM" id="Phobius"/>
    </source>
</evidence>
<name>A0A0A0IAT2_CLONO</name>
<evidence type="ECO:0000313" key="3">
    <source>
        <dbReference type="Proteomes" id="UP000030012"/>
    </source>
</evidence>
<keyword evidence="1" id="KW-1133">Transmembrane helix</keyword>
<accession>A0A0A0IAT2</accession>
<dbReference type="Proteomes" id="UP000030012">
    <property type="component" value="Unassembled WGS sequence"/>
</dbReference>
<dbReference type="EMBL" id="JENJ01000008">
    <property type="protein sequence ID" value="KGM97638.1"/>
    <property type="molecule type" value="Genomic_DNA"/>
</dbReference>
<keyword evidence="1" id="KW-0812">Transmembrane</keyword>
<dbReference type="AlphaFoldDB" id="A0A0A0IAT2"/>
<comment type="caution">
    <text evidence="2">The sequence shown here is derived from an EMBL/GenBank/DDBJ whole genome shotgun (WGS) entry which is preliminary data.</text>
</comment>
<dbReference type="RefSeq" id="WP_039252971.1">
    <property type="nucleotide sequence ID" value="NZ_JENJ01000008.1"/>
</dbReference>
<feature type="transmembrane region" description="Helical" evidence="1">
    <location>
        <begin position="123"/>
        <end position="147"/>
    </location>
</feature>
<proteinExistence type="predicted"/>
<feature type="transmembrane region" description="Helical" evidence="1">
    <location>
        <begin position="233"/>
        <end position="253"/>
    </location>
</feature>
<feature type="transmembrane region" description="Helical" evidence="1">
    <location>
        <begin position="92"/>
        <end position="111"/>
    </location>
</feature>